<keyword evidence="2" id="KW-1185">Reference proteome</keyword>
<proteinExistence type="predicted"/>
<comment type="caution">
    <text evidence="1">The sequence shown here is derived from an EMBL/GenBank/DDBJ whole genome shotgun (WGS) entry which is preliminary data.</text>
</comment>
<sequence length="92" mass="10044">MHLTFTLEEIRIPRKTILKHHDGTVTSDGGSKLSNKAVQSRGGIIDSLSLIPCLAVGDSIFDSRIFRSSIDCLQSVTRTRIWGTEGSDDGDI</sequence>
<dbReference type="Proteomes" id="UP000324222">
    <property type="component" value="Unassembled WGS sequence"/>
</dbReference>
<dbReference type="EMBL" id="VSRR010016153">
    <property type="protein sequence ID" value="MPC58980.1"/>
    <property type="molecule type" value="Genomic_DNA"/>
</dbReference>
<name>A0A5B7GF89_PORTR</name>
<reference evidence="1 2" key="1">
    <citation type="submission" date="2019-05" db="EMBL/GenBank/DDBJ databases">
        <title>Another draft genome of Portunus trituberculatus and its Hox gene families provides insights of decapod evolution.</title>
        <authorList>
            <person name="Jeong J.-H."/>
            <person name="Song I."/>
            <person name="Kim S."/>
            <person name="Choi T."/>
            <person name="Kim D."/>
            <person name="Ryu S."/>
            <person name="Kim W."/>
        </authorList>
    </citation>
    <scope>NUCLEOTIDE SEQUENCE [LARGE SCALE GENOMIC DNA]</scope>
    <source>
        <tissue evidence="1">Muscle</tissue>
    </source>
</reference>
<organism evidence="1 2">
    <name type="scientific">Portunus trituberculatus</name>
    <name type="common">Swimming crab</name>
    <name type="synonym">Neptunus trituberculatus</name>
    <dbReference type="NCBI Taxonomy" id="210409"/>
    <lineage>
        <taxon>Eukaryota</taxon>
        <taxon>Metazoa</taxon>
        <taxon>Ecdysozoa</taxon>
        <taxon>Arthropoda</taxon>
        <taxon>Crustacea</taxon>
        <taxon>Multicrustacea</taxon>
        <taxon>Malacostraca</taxon>
        <taxon>Eumalacostraca</taxon>
        <taxon>Eucarida</taxon>
        <taxon>Decapoda</taxon>
        <taxon>Pleocyemata</taxon>
        <taxon>Brachyura</taxon>
        <taxon>Eubrachyura</taxon>
        <taxon>Portunoidea</taxon>
        <taxon>Portunidae</taxon>
        <taxon>Portuninae</taxon>
        <taxon>Portunus</taxon>
    </lineage>
</organism>
<gene>
    <name evidence="1" type="ORF">E2C01_052995</name>
</gene>
<protein>
    <submittedName>
        <fullName evidence="1">Uncharacterized protein</fullName>
    </submittedName>
</protein>
<evidence type="ECO:0000313" key="1">
    <source>
        <dbReference type="EMBL" id="MPC58980.1"/>
    </source>
</evidence>
<dbReference type="AlphaFoldDB" id="A0A5B7GF89"/>
<accession>A0A5B7GF89</accession>
<evidence type="ECO:0000313" key="2">
    <source>
        <dbReference type="Proteomes" id="UP000324222"/>
    </source>
</evidence>